<dbReference type="InterPro" id="IPR011990">
    <property type="entry name" value="TPR-like_helical_dom_sf"/>
</dbReference>
<dbReference type="Proteomes" id="UP000823749">
    <property type="component" value="Chromosome 6"/>
</dbReference>
<protein>
    <recommendedName>
        <fullName evidence="4">Tetratricopeptide repeat-like superfamily protein</fullName>
    </recommendedName>
</protein>
<organism evidence="2 3">
    <name type="scientific">Rhododendron griersonianum</name>
    <dbReference type="NCBI Taxonomy" id="479676"/>
    <lineage>
        <taxon>Eukaryota</taxon>
        <taxon>Viridiplantae</taxon>
        <taxon>Streptophyta</taxon>
        <taxon>Embryophyta</taxon>
        <taxon>Tracheophyta</taxon>
        <taxon>Spermatophyta</taxon>
        <taxon>Magnoliopsida</taxon>
        <taxon>eudicotyledons</taxon>
        <taxon>Gunneridae</taxon>
        <taxon>Pentapetalae</taxon>
        <taxon>asterids</taxon>
        <taxon>Ericales</taxon>
        <taxon>Ericaceae</taxon>
        <taxon>Ericoideae</taxon>
        <taxon>Rhodoreae</taxon>
        <taxon>Rhododendron</taxon>
    </lineage>
</organism>
<feature type="compositionally biased region" description="Basic and acidic residues" evidence="1">
    <location>
        <begin position="119"/>
        <end position="131"/>
    </location>
</feature>
<sequence>MDSALSIRSITPILHLRTPSLSTTLKPSIKPPSPLSFPSHLHVTISKTLLSNPPIASHVRVKASFNSIPRNAGSSSPNPIIQTLRTAAVLLAAVVAAKFHKFLAWAETTPTILTEDKIHQNQEQKEEKSDDQSELLDSNSGAVESLSLKSLLLQREMEAGKDGEALEIVKKLVSAQPEETEWKFLIARMLSEIGSTRDARDVLEEILKPNPLDFEALFENALLMERETRWFRSWKRR</sequence>
<proteinExistence type="predicted"/>
<dbReference type="Gene3D" id="1.25.40.10">
    <property type="entry name" value="Tetratricopeptide repeat domain"/>
    <property type="match status" value="1"/>
</dbReference>
<feature type="region of interest" description="Disordered" evidence="1">
    <location>
        <begin position="119"/>
        <end position="138"/>
    </location>
</feature>
<evidence type="ECO:0000313" key="2">
    <source>
        <dbReference type="EMBL" id="KAG5545646.1"/>
    </source>
</evidence>
<dbReference type="SUPFAM" id="SSF48452">
    <property type="entry name" value="TPR-like"/>
    <property type="match status" value="1"/>
</dbReference>
<gene>
    <name evidence="2" type="ORF">RHGRI_017956</name>
</gene>
<dbReference type="AlphaFoldDB" id="A0AAV6JZP8"/>
<evidence type="ECO:0008006" key="4">
    <source>
        <dbReference type="Google" id="ProtNLM"/>
    </source>
</evidence>
<accession>A0AAV6JZP8</accession>
<keyword evidence="3" id="KW-1185">Reference proteome</keyword>
<comment type="caution">
    <text evidence="2">The sequence shown here is derived from an EMBL/GenBank/DDBJ whole genome shotgun (WGS) entry which is preliminary data.</text>
</comment>
<evidence type="ECO:0000313" key="3">
    <source>
        <dbReference type="Proteomes" id="UP000823749"/>
    </source>
</evidence>
<name>A0AAV6JZP8_9ERIC</name>
<reference evidence="2 3" key="1">
    <citation type="submission" date="2020-08" db="EMBL/GenBank/DDBJ databases">
        <title>Plant Genome Project.</title>
        <authorList>
            <person name="Zhang R.-G."/>
        </authorList>
    </citation>
    <scope>NUCLEOTIDE SEQUENCE [LARGE SCALE GENOMIC DNA]</scope>
    <source>
        <strain evidence="2">WSP0</strain>
        <tissue evidence="2">Leaf</tissue>
    </source>
</reference>
<dbReference type="EMBL" id="JACTNZ010000006">
    <property type="protein sequence ID" value="KAG5545646.1"/>
    <property type="molecule type" value="Genomic_DNA"/>
</dbReference>
<evidence type="ECO:0000256" key="1">
    <source>
        <dbReference type="SAM" id="MobiDB-lite"/>
    </source>
</evidence>